<accession>J9EJU9</accession>
<dbReference type="Proteomes" id="UP000004810">
    <property type="component" value="Unassembled WGS sequence"/>
</dbReference>
<protein>
    <submittedName>
        <fullName evidence="1">Uncharacterized protein</fullName>
    </submittedName>
</protein>
<dbReference type="AlphaFoldDB" id="J9EJU9"/>
<reference evidence="2" key="1">
    <citation type="submission" date="2012-08" db="EMBL/GenBank/DDBJ databases">
        <title>The Genome Sequence of Wuchereria bancrofti.</title>
        <authorList>
            <person name="Nutman T.B."/>
            <person name="Fink D.L."/>
            <person name="Russ C."/>
            <person name="Young S."/>
            <person name="Zeng Q."/>
            <person name="Koehrsen M."/>
            <person name="Alvarado L."/>
            <person name="Berlin A."/>
            <person name="Chapman S.B."/>
            <person name="Chen Z."/>
            <person name="Freedman E."/>
            <person name="Gellesch M."/>
            <person name="Goldberg J."/>
            <person name="Griggs A."/>
            <person name="Gujja S."/>
            <person name="Heilman E.R."/>
            <person name="Heiman D."/>
            <person name="Hepburn T."/>
            <person name="Howarth C."/>
            <person name="Jen D."/>
            <person name="Larson L."/>
            <person name="Lewis B."/>
            <person name="Mehta T."/>
            <person name="Park D."/>
            <person name="Pearson M."/>
            <person name="Roberts A."/>
            <person name="Saif S."/>
            <person name="Shea T."/>
            <person name="Shenoy N."/>
            <person name="Sisk P."/>
            <person name="Stolte C."/>
            <person name="Sykes S."/>
            <person name="Walk T."/>
            <person name="White J."/>
            <person name="Yandava C."/>
            <person name="Haas B."/>
            <person name="Henn M.R."/>
            <person name="Nusbaum C."/>
            <person name="Birren B."/>
        </authorList>
    </citation>
    <scope>NUCLEOTIDE SEQUENCE [LARGE SCALE GENOMIC DNA]</scope>
    <source>
        <strain evidence="2">NA</strain>
    </source>
</reference>
<gene>
    <name evidence="1" type="ORF">WUBG_06359</name>
</gene>
<dbReference type="EMBL" id="ADBV01002670">
    <property type="protein sequence ID" value="EJW82731.1"/>
    <property type="molecule type" value="Genomic_DNA"/>
</dbReference>
<evidence type="ECO:0000313" key="1">
    <source>
        <dbReference type="EMBL" id="EJW82731.1"/>
    </source>
</evidence>
<name>J9EJU9_WUCBA</name>
<comment type="caution">
    <text evidence="1">The sequence shown here is derived from an EMBL/GenBank/DDBJ whole genome shotgun (WGS) entry which is preliminary data.</text>
</comment>
<evidence type="ECO:0000313" key="2">
    <source>
        <dbReference type="Proteomes" id="UP000004810"/>
    </source>
</evidence>
<organism evidence="1 2">
    <name type="scientific">Wuchereria bancrofti</name>
    <dbReference type="NCBI Taxonomy" id="6293"/>
    <lineage>
        <taxon>Eukaryota</taxon>
        <taxon>Metazoa</taxon>
        <taxon>Ecdysozoa</taxon>
        <taxon>Nematoda</taxon>
        <taxon>Chromadorea</taxon>
        <taxon>Rhabditida</taxon>
        <taxon>Spirurina</taxon>
        <taxon>Spiruromorpha</taxon>
        <taxon>Filarioidea</taxon>
        <taxon>Onchocercidae</taxon>
        <taxon>Wuchereria</taxon>
    </lineage>
</organism>
<sequence>METNYDETSRVCLLIEGLRSLGKRDDDYDTTLVQTHKYVPTDTTLHKFTTISLQ</sequence>
<proteinExistence type="predicted"/>